<dbReference type="AlphaFoldDB" id="A0A2N0NZ11"/>
<reference evidence="1 2" key="1">
    <citation type="submission" date="2016-04" db="EMBL/GenBank/DDBJ databases">
        <title>Genome analyses suggest a sexual origin of heterokaryosis in a supposedly ancient asexual fungus.</title>
        <authorList>
            <person name="Ropars J."/>
            <person name="Sedzielewska K."/>
            <person name="Noel J."/>
            <person name="Charron P."/>
            <person name="Farinelli L."/>
            <person name="Marton T."/>
            <person name="Kruger M."/>
            <person name="Pelin A."/>
            <person name="Brachmann A."/>
            <person name="Corradi N."/>
        </authorList>
    </citation>
    <scope>NUCLEOTIDE SEQUENCE [LARGE SCALE GENOMIC DNA]</scope>
    <source>
        <strain evidence="1 2">A5</strain>
    </source>
</reference>
<reference evidence="1 2" key="2">
    <citation type="submission" date="2017-09" db="EMBL/GenBank/DDBJ databases">
        <title>Extensive intraspecific genome diversity in a model arbuscular mycorrhizal fungus.</title>
        <authorList>
            <person name="Chen E.C."/>
            <person name="Morin E."/>
            <person name="Beaudet D."/>
            <person name="Noel J."/>
            <person name="Ndikumana S."/>
            <person name="Charron P."/>
            <person name="St-Onge C."/>
            <person name="Giorgi J."/>
            <person name="Grigoriev I.V."/>
            <person name="Roux C."/>
            <person name="Martin F.M."/>
            <person name="Corradi N."/>
        </authorList>
    </citation>
    <scope>NUCLEOTIDE SEQUENCE [LARGE SCALE GENOMIC DNA]</scope>
    <source>
        <strain evidence="1 2">A5</strain>
    </source>
</reference>
<comment type="caution">
    <text evidence="1">The sequence shown here is derived from an EMBL/GenBank/DDBJ whole genome shotgun (WGS) entry which is preliminary data.</text>
</comment>
<sequence>MTCFRDIWGPMQVTHLSDTEYSVATSSVQTLVKHKAKLSCSTPNVILYLLQALEIRYTQRGFGEGNRNESDVKILEENNPIGKKSDKRVFIENYESDENTEAKSLVLAKISAERH</sequence>
<accession>A0A2N0NZ11</accession>
<name>A0A2N0NZ11_9GLOM</name>
<proteinExistence type="predicted"/>
<organism evidence="1 2">
    <name type="scientific">Rhizophagus irregularis</name>
    <dbReference type="NCBI Taxonomy" id="588596"/>
    <lineage>
        <taxon>Eukaryota</taxon>
        <taxon>Fungi</taxon>
        <taxon>Fungi incertae sedis</taxon>
        <taxon>Mucoromycota</taxon>
        <taxon>Glomeromycotina</taxon>
        <taxon>Glomeromycetes</taxon>
        <taxon>Glomerales</taxon>
        <taxon>Glomeraceae</taxon>
        <taxon>Rhizophagus</taxon>
    </lineage>
</organism>
<dbReference type="EMBL" id="LLXJ01002063">
    <property type="protein sequence ID" value="PKB99815.1"/>
    <property type="molecule type" value="Genomic_DNA"/>
</dbReference>
<dbReference type="VEuPathDB" id="FungiDB:RhiirFUN_010498"/>
<protein>
    <submittedName>
        <fullName evidence="1">Uncharacterized protein</fullName>
    </submittedName>
</protein>
<dbReference type="Proteomes" id="UP000232722">
    <property type="component" value="Unassembled WGS sequence"/>
</dbReference>
<evidence type="ECO:0000313" key="2">
    <source>
        <dbReference type="Proteomes" id="UP000232722"/>
    </source>
</evidence>
<evidence type="ECO:0000313" key="1">
    <source>
        <dbReference type="EMBL" id="PKB99815.1"/>
    </source>
</evidence>
<gene>
    <name evidence="1" type="ORF">RhiirA5_429127</name>
</gene>